<sequence length="751" mass="85212">MLAPSHNSRELKTKILGACGEYRIVHEDLMRVYGLSHSEARHAVGQLERLLWGHLEMNMAASRLDRYLAWKKEVSVILRNSTSMPSIQESNASIDGDNSETPSHENEAASMRAAWQRLDRDTRELHWPQMVLSALDSESHVLSTLIQSTFDPSWCPSYVVEDLLYVLFRRHHLALQRDAQGDHSQIQQDIGTIATFVLNKSPPRYLALEQTVLHMALSPLPAAELSRPFQLLRAIEHPVHANTLLHLASCLAKNSGTKAQAVEILRILTDMPGFDINTPAAASVCTSLLALDENQPLPDDQAAPDILFGFLIKRGLRPNLLVLSALMRNFCIRGHLDTAWKIFDLMLQYGLEPDQHVYSILLNGSKHNPDDAFLEQIFSIITSRNAWSPVLVNDYLDLLFRENESQIERRRRQRKKANNAWRPMLQLYAKFYDPAPLQKLTLFPLENLVKAEGVKPKYSTLTTRMAESLSPQPDTQLMQPDSVVLCLMIGAHMRSLLTPKYAVRYYHHFFELVEKKDPTALSLLANHGTLVYDIFIRTLLQFRGTVAFAIEILEKMVWGRNLHHHPPSVYTWTIVINGLKNHNDAHTVVAVLGMMTRIGKVQPTLPTWNAFIQALARARSVRGVVEALWSLEEAGFQPNDRTIRAFSMLPRPLREKAISQLEEMRRAPRKFSNSKALPRVPLDPTKLDASKFKITHDNLSDTDVQGPLGIPRNLKELAGQLESLYVRNMETLERRPLGLPRGHPDSRPSHV</sequence>
<dbReference type="Proteomes" id="UP001153332">
    <property type="component" value="Unassembled WGS sequence"/>
</dbReference>
<reference evidence="1" key="1">
    <citation type="submission" date="2022-12" db="EMBL/GenBank/DDBJ databases">
        <title>Genome Sequence of Lasiodiplodia mahajangana.</title>
        <authorList>
            <person name="Buettner E."/>
        </authorList>
    </citation>
    <scope>NUCLEOTIDE SEQUENCE</scope>
    <source>
        <strain evidence="1">VT137</strain>
    </source>
</reference>
<dbReference type="EMBL" id="JAPUUL010001584">
    <property type="protein sequence ID" value="KAJ8127038.1"/>
    <property type="molecule type" value="Genomic_DNA"/>
</dbReference>
<gene>
    <name evidence="1" type="ORF">O1611_g6600</name>
</gene>
<protein>
    <submittedName>
        <fullName evidence="1">Uncharacterized protein</fullName>
    </submittedName>
</protein>
<keyword evidence="2" id="KW-1185">Reference proteome</keyword>
<name>A0ACC2JHP8_9PEZI</name>
<proteinExistence type="predicted"/>
<comment type="caution">
    <text evidence="1">The sequence shown here is derived from an EMBL/GenBank/DDBJ whole genome shotgun (WGS) entry which is preliminary data.</text>
</comment>
<accession>A0ACC2JHP8</accession>
<organism evidence="1 2">
    <name type="scientific">Lasiodiplodia mahajangana</name>
    <dbReference type="NCBI Taxonomy" id="1108764"/>
    <lineage>
        <taxon>Eukaryota</taxon>
        <taxon>Fungi</taxon>
        <taxon>Dikarya</taxon>
        <taxon>Ascomycota</taxon>
        <taxon>Pezizomycotina</taxon>
        <taxon>Dothideomycetes</taxon>
        <taxon>Dothideomycetes incertae sedis</taxon>
        <taxon>Botryosphaeriales</taxon>
        <taxon>Botryosphaeriaceae</taxon>
        <taxon>Lasiodiplodia</taxon>
    </lineage>
</organism>
<evidence type="ECO:0000313" key="2">
    <source>
        <dbReference type="Proteomes" id="UP001153332"/>
    </source>
</evidence>
<evidence type="ECO:0000313" key="1">
    <source>
        <dbReference type="EMBL" id="KAJ8127038.1"/>
    </source>
</evidence>